<dbReference type="EMBL" id="DVJP01000027">
    <property type="protein sequence ID" value="HIS75848.1"/>
    <property type="molecule type" value="Genomic_DNA"/>
</dbReference>
<feature type="transmembrane region" description="Helical" evidence="7">
    <location>
        <begin position="124"/>
        <end position="144"/>
    </location>
</feature>
<evidence type="ECO:0000256" key="3">
    <source>
        <dbReference type="ARBA" id="ARBA00022475"/>
    </source>
</evidence>
<evidence type="ECO:0000259" key="8">
    <source>
        <dbReference type="PROSITE" id="PS50928"/>
    </source>
</evidence>
<dbReference type="Proteomes" id="UP000824002">
    <property type="component" value="Unassembled WGS sequence"/>
</dbReference>
<keyword evidence="4 7" id="KW-0812">Transmembrane</keyword>
<feature type="transmembrane region" description="Helical" evidence="7">
    <location>
        <begin position="92"/>
        <end position="112"/>
    </location>
</feature>
<dbReference type="GO" id="GO:0005886">
    <property type="term" value="C:plasma membrane"/>
    <property type="evidence" value="ECO:0007669"/>
    <property type="project" value="UniProtKB-SubCell"/>
</dbReference>
<reference evidence="9" key="2">
    <citation type="journal article" date="2021" name="PeerJ">
        <title>Extensive microbial diversity within the chicken gut microbiome revealed by metagenomics and culture.</title>
        <authorList>
            <person name="Gilroy R."/>
            <person name="Ravi A."/>
            <person name="Getino M."/>
            <person name="Pursley I."/>
            <person name="Horton D.L."/>
            <person name="Alikhan N.F."/>
            <person name="Baker D."/>
            <person name="Gharbi K."/>
            <person name="Hall N."/>
            <person name="Watson M."/>
            <person name="Adriaenssens E.M."/>
            <person name="Foster-Nyarko E."/>
            <person name="Jarju S."/>
            <person name="Secka A."/>
            <person name="Antonio M."/>
            <person name="Oren A."/>
            <person name="Chaudhuri R.R."/>
            <person name="La Ragione R."/>
            <person name="Hildebrand F."/>
            <person name="Pallen M.J."/>
        </authorList>
    </citation>
    <scope>NUCLEOTIDE SEQUENCE</scope>
    <source>
        <strain evidence="9">CHK199-13235</strain>
    </source>
</reference>
<gene>
    <name evidence="9" type="ORF">IAB51_03460</name>
</gene>
<reference evidence="9" key="1">
    <citation type="submission" date="2020-10" db="EMBL/GenBank/DDBJ databases">
        <authorList>
            <person name="Gilroy R."/>
        </authorList>
    </citation>
    <scope>NUCLEOTIDE SEQUENCE</scope>
    <source>
        <strain evidence="9">CHK199-13235</strain>
    </source>
</reference>
<dbReference type="Pfam" id="PF00528">
    <property type="entry name" value="BPD_transp_1"/>
    <property type="match status" value="1"/>
</dbReference>
<dbReference type="InterPro" id="IPR035906">
    <property type="entry name" value="MetI-like_sf"/>
</dbReference>
<organism evidence="9 10">
    <name type="scientific">Candidatus Merdivicinus excrementipullorum</name>
    <dbReference type="NCBI Taxonomy" id="2840867"/>
    <lineage>
        <taxon>Bacteria</taxon>
        <taxon>Bacillati</taxon>
        <taxon>Bacillota</taxon>
        <taxon>Clostridia</taxon>
        <taxon>Eubacteriales</taxon>
        <taxon>Oscillospiraceae</taxon>
        <taxon>Oscillospiraceae incertae sedis</taxon>
        <taxon>Candidatus Merdivicinus</taxon>
    </lineage>
</organism>
<feature type="domain" description="ABC transmembrane type-1" evidence="8">
    <location>
        <begin position="88"/>
        <end position="303"/>
    </location>
</feature>
<evidence type="ECO:0000256" key="1">
    <source>
        <dbReference type="ARBA" id="ARBA00004651"/>
    </source>
</evidence>
<feature type="transmembrane region" description="Helical" evidence="7">
    <location>
        <begin position="282"/>
        <end position="307"/>
    </location>
</feature>
<dbReference type="AlphaFoldDB" id="A0A9D1K0B3"/>
<dbReference type="InterPro" id="IPR050809">
    <property type="entry name" value="UgpAE/MalFG_permease"/>
</dbReference>
<dbReference type="CDD" id="cd06261">
    <property type="entry name" value="TM_PBP2"/>
    <property type="match status" value="1"/>
</dbReference>
<dbReference type="PROSITE" id="PS50928">
    <property type="entry name" value="ABC_TM1"/>
    <property type="match status" value="1"/>
</dbReference>
<feature type="transmembrane region" description="Helical" evidence="7">
    <location>
        <begin position="28"/>
        <end position="46"/>
    </location>
</feature>
<evidence type="ECO:0000256" key="5">
    <source>
        <dbReference type="ARBA" id="ARBA00022989"/>
    </source>
</evidence>
<name>A0A9D1K0B3_9FIRM</name>
<accession>A0A9D1K0B3</accession>
<evidence type="ECO:0000256" key="2">
    <source>
        <dbReference type="ARBA" id="ARBA00022448"/>
    </source>
</evidence>
<evidence type="ECO:0000256" key="4">
    <source>
        <dbReference type="ARBA" id="ARBA00022692"/>
    </source>
</evidence>
<feature type="transmembrane region" description="Helical" evidence="7">
    <location>
        <begin position="225"/>
        <end position="246"/>
    </location>
</feature>
<comment type="subcellular location">
    <subcellularLocation>
        <location evidence="1 7">Cell membrane</location>
        <topology evidence="1 7">Multi-pass membrane protein</topology>
    </subcellularLocation>
</comment>
<comment type="caution">
    <text evidence="9">The sequence shown here is derived from an EMBL/GenBank/DDBJ whole genome shotgun (WGS) entry which is preliminary data.</text>
</comment>
<dbReference type="SUPFAM" id="SSF161098">
    <property type="entry name" value="MetI-like"/>
    <property type="match status" value="1"/>
</dbReference>
<dbReference type="PANTHER" id="PTHR43227:SF11">
    <property type="entry name" value="BLL4140 PROTEIN"/>
    <property type="match status" value="1"/>
</dbReference>
<evidence type="ECO:0000313" key="9">
    <source>
        <dbReference type="EMBL" id="HIS75848.1"/>
    </source>
</evidence>
<evidence type="ECO:0000313" key="10">
    <source>
        <dbReference type="Proteomes" id="UP000824002"/>
    </source>
</evidence>
<keyword evidence="6 7" id="KW-0472">Membrane</keyword>
<dbReference type="PANTHER" id="PTHR43227">
    <property type="entry name" value="BLL4140 PROTEIN"/>
    <property type="match status" value="1"/>
</dbReference>
<evidence type="ECO:0000256" key="7">
    <source>
        <dbReference type="RuleBase" id="RU363032"/>
    </source>
</evidence>
<feature type="transmembrane region" description="Helical" evidence="7">
    <location>
        <begin position="185"/>
        <end position="205"/>
    </location>
</feature>
<sequence>MSVAVKKRTRTKSGSSTSLWKKMKKQKILIFMIIPAFLIVLVFNYFPMYGILMAFQDYKMAYGIWGSEWIGLENFRTFFSNPLAVRTIKNTILLGLYSFLWSFPAPIILALLINELANQRFKKIVQTISYLPYFLSTVIIVGMLKDFCSVNGGLFNQIITALGGSPINFFSESQWFRTLYIGSGIWQGVGWGTIIYLAALSGVDVELYEAATIDGANRFQKMWNITLPAILPTVTILMIMNVSGILGSDFQKVMLMYSPKIYDVADVIGTYTYREGIEGARYSYTTAVGLFTSVISLILLSITNFICKKLTENSLW</sequence>
<proteinExistence type="inferred from homology"/>
<dbReference type="Gene3D" id="1.10.3720.10">
    <property type="entry name" value="MetI-like"/>
    <property type="match status" value="1"/>
</dbReference>
<keyword evidence="2 7" id="KW-0813">Transport</keyword>
<dbReference type="GO" id="GO:0055085">
    <property type="term" value="P:transmembrane transport"/>
    <property type="evidence" value="ECO:0007669"/>
    <property type="project" value="InterPro"/>
</dbReference>
<keyword evidence="3" id="KW-1003">Cell membrane</keyword>
<dbReference type="InterPro" id="IPR000515">
    <property type="entry name" value="MetI-like"/>
</dbReference>
<comment type="similarity">
    <text evidence="7">Belongs to the binding-protein-dependent transport system permease family.</text>
</comment>
<evidence type="ECO:0000256" key="6">
    <source>
        <dbReference type="ARBA" id="ARBA00023136"/>
    </source>
</evidence>
<keyword evidence="5 7" id="KW-1133">Transmembrane helix</keyword>
<protein>
    <submittedName>
        <fullName evidence="9">Sugar ABC transporter permease</fullName>
    </submittedName>
</protein>